<keyword evidence="6" id="KW-0378">Hydrolase</keyword>
<dbReference type="GO" id="GO:0016042">
    <property type="term" value="P:lipid catabolic process"/>
    <property type="evidence" value="ECO:0007669"/>
    <property type="project" value="UniProtKB-KW"/>
</dbReference>
<name>A0A026WLA4_OOCBI</name>
<evidence type="ECO:0000256" key="3">
    <source>
        <dbReference type="ARBA" id="ARBA00022963"/>
    </source>
</evidence>
<dbReference type="GO" id="GO:0016788">
    <property type="term" value="F:hydrolase activity, acting on ester bonds"/>
    <property type="evidence" value="ECO:0007669"/>
    <property type="project" value="InterPro"/>
</dbReference>
<evidence type="ECO:0000313" key="10">
    <source>
        <dbReference type="Proteomes" id="UP000053097"/>
    </source>
</evidence>
<proteinExistence type="inferred from homology"/>
<keyword evidence="4" id="KW-0443">Lipid metabolism</keyword>
<accession>A0A026WLA4</accession>
<keyword evidence="10" id="KW-1185">Reference proteome</keyword>
<dbReference type="AlphaFoldDB" id="A0A026WLA4"/>
<keyword evidence="5" id="KW-0325">Glycoprotein</keyword>
<feature type="active site" description="Charge relay system" evidence="7">
    <location>
        <position position="360"/>
    </location>
</feature>
<gene>
    <name evidence="9" type="ORF">X777_03061</name>
</gene>
<dbReference type="PANTHER" id="PTHR11005">
    <property type="entry name" value="LYSOSOMAL ACID LIPASE-RELATED"/>
    <property type="match status" value="1"/>
</dbReference>
<evidence type="ECO:0000313" key="9">
    <source>
        <dbReference type="EMBL" id="EZA56441.1"/>
    </source>
</evidence>
<dbReference type="PIRSF" id="PIRSF000862">
    <property type="entry name" value="Steryl_ester_lip"/>
    <property type="match status" value="1"/>
</dbReference>
<protein>
    <recommendedName>
        <fullName evidence="6">Lipase</fullName>
    </recommendedName>
</protein>
<evidence type="ECO:0000259" key="8">
    <source>
        <dbReference type="Pfam" id="PF00561"/>
    </source>
</evidence>
<dbReference type="OrthoDB" id="9974421at2759"/>
<dbReference type="Pfam" id="PF00561">
    <property type="entry name" value="Abhydrolase_1"/>
    <property type="match status" value="1"/>
</dbReference>
<dbReference type="Gene3D" id="3.40.50.1820">
    <property type="entry name" value="alpha/beta hydrolase"/>
    <property type="match status" value="1"/>
</dbReference>
<feature type="domain" description="AB hydrolase-1" evidence="8">
    <location>
        <begin position="91"/>
        <end position="217"/>
    </location>
</feature>
<organism evidence="9 10">
    <name type="scientific">Ooceraea biroi</name>
    <name type="common">Clonal raider ant</name>
    <name type="synonym">Cerapachys biroi</name>
    <dbReference type="NCBI Taxonomy" id="2015173"/>
    <lineage>
        <taxon>Eukaryota</taxon>
        <taxon>Metazoa</taxon>
        <taxon>Ecdysozoa</taxon>
        <taxon>Arthropoda</taxon>
        <taxon>Hexapoda</taxon>
        <taxon>Insecta</taxon>
        <taxon>Pterygota</taxon>
        <taxon>Neoptera</taxon>
        <taxon>Endopterygota</taxon>
        <taxon>Hymenoptera</taxon>
        <taxon>Apocrita</taxon>
        <taxon>Aculeata</taxon>
        <taxon>Formicoidea</taxon>
        <taxon>Formicidae</taxon>
        <taxon>Dorylinae</taxon>
        <taxon>Ooceraea</taxon>
    </lineage>
</organism>
<reference evidence="9 10" key="1">
    <citation type="journal article" date="2014" name="Curr. Biol.">
        <title>The genome of the clonal raider ant Cerapachys biroi.</title>
        <authorList>
            <person name="Oxley P.R."/>
            <person name="Ji L."/>
            <person name="Fetter-Pruneda I."/>
            <person name="McKenzie S.K."/>
            <person name="Li C."/>
            <person name="Hu H."/>
            <person name="Zhang G."/>
            <person name="Kronauer D.J."/>
        </authorList>
    </citation>
    <scope>NUCLEOTIDE SEQUENCE [LARGE SCALE GENOMIC DNA]</scope>
</reference>
<dbReference type="InterPro" id="IPR029058">
    <property type="entry name" value="AB_hydrolase_fold"/>
</dbReference>
<evidence type="ECO:0000256" key="7">
    <source>
        <dbReference type="PIRSR" id="PIRSR000862-1"/>
    </source>
</evidence>
<sequence>MSGIGRQDEAHMATPELIEAHGYKAETHKIWTEDGYGLAVHRVLPSNDRVPSVPNIDSTINTSTDCSVECHNSSASVEAPESRGSASSRLPVLLCHGLLSSSSDWVLLGPHEALSYVLCDSGYDVWLANCRGNTYSKYHKHYTRRDREFWNFSWHEIGYYDLPAMIDYILKETGHSDLYYIGHSQGTTVFFVMGSERPEYNAKIKGMISLAPAVFLSNQRSPLITFLVHIIDLLEWGSVICNIHHLLPRNRWQSRILSTFTRNAPCTLTQGLCNCWFSLIAGFGSNQLDKSIVPVIFGHFPAGSSTRQIFHFASIIHSGLFRKFDYGAKTNLALYGSTQPPKYSLERVKAPVALFYSDNDLLIHHSDVQKLASTLPNVIEVKKVAYEKFNHIDYLWGRDARTLLYNGVVALLKKF</sequence>
<dbReference type="Proteomes" id="UP000053097">
    <property type="component" value="Unassembled WGS sequence"/>
</dbReference>
<dbReference type="SUPFAM" id="SSF53474">
    <property type="entry name" value="alpha/beta-Hydrolases"/>
    <property type="match status" value="1"/>
</dbReference>
<evidence type="ECO:0000256" key="5">
    <source>
        <dbReference type="ARBA" id="ARBA00023180"/>
    </source>
</evidence>
<dbReference type="EMBL" id="KK107167">
    <property type="protein sequence ID" value="EZA56441.1"/>
    <property type="molecule type" value="Genomic_DNA"/>
</dbReference>
<keyword evidence="2" id="KW-0732">Signal</keyword>
<evidence type="ECO:0000256" key="1">
    <source>
        <dbReference type="ARBA" id="ARBA00010701"/>
    </source>
</evidence>
<feature type="active site" description="Nucleophile" evidence="7">
    <location>
        <position position="184"/>
    </location>
</feature>
<comment type="similarity">
    <text evidence="1 6">Belongs to the AB hydrolase superfamily. Lipase family.</text>
</comment>
<evidence type="ECO:0000256" key="2">
    <source>
        <dbReference type="ARBA" id="ARBA00022729"/>
    </source>
</evidence>
<keyword evidence="3 6" id="KW-0442">Lipid degradation</keyword>
<dbReference type="InterPro" id="IPR000073">
    <property type="entry name" value="AB_hydrolase_1"/>
</dbReference>
<evidence type="ECO:0000256" key="4">
    <source>
        <dbReference type="ARBA" id="ARBA00023098"/>
    </source>
</evidence>
<evidence type="ECO:0000256" key="6">
    <source>
        <dbReference type="PIRNR" id="PIRNR000862"/>
    </source>
</evidence>
<dbReference type="InterPro" id="IPR025483">
    <property type="entry name" value="Lipase_euk"/>
</dbReference>
<feature type="active site" description="Charge relay system" evidence="7">
    <location>
        <position position="391"/>
    </location>
</feature>
<dbReference type="OMA" id="HIWTEDG"/>